<evidence type="ECO:0000313" key="1">
    <source>
        <dbReference type="EMBL" id="KAH7659914.1"/>
    </source>
</evidence>
<gene>
    <name evidence="1" type="ORF">IHE45_16G063300</name>
</gene>
<proteinExistence type="predicted"/>
<reference evidence="2" key="1">
    <citation type="journal article" date="2022" name="Nat. Commun.">
        <title>Chromosome evolution and the genetic basis of agronomically important traits in greater yam.</title>
        <authorList>
            <person name="Bredeson J.V."/>
            <person name="Lyons J.B."/>
            <person name="Oniyinde I.O."/>
            <person name="Okereke N.R."/>
            <person name="Kolade O."/>
            <person name="Nnabue I."/>
            <person name="Nwadili C.O."/>
            <person name="Hribova E."/>
            <person name="Parker M."/>
            <person name="Nwogha J."/>
            <person name="Shu S."/>
            <person name="Carlson J."/>
            <person name="Kariba R."/>
            <person name="Muthemba S."/>
            <person name="Knop K."/>
            <person name="Barton G.J."/>
            <person name="Sherwood A.V."/>
            <person name="Lopez-Montes A."/>
            <person name="Asiedu R."/>
            <person name="Jamnadass R."/>
            <person name="Muchugi A."/>
            <person name="Goodstein D."/>
            <person name="Egesi C.N."/>
            <person name="Featherston J."/>
            <person name="Asfaw A."/>
            <person name="Simpson G.G."/>
            <person name="Dolezel J."/>
            <person name="Hendre P.S."/>
            <person name="Van Deynze A."/>
            <person name="Kumar P.L."/>
            <person name="Obidiegwu J.E."/>
            <person name="Bhattacharjee R."/>
            <person name="Rokhsar D.S."/>
        </authorList>
    </citation>
    <scope>NUCLEOTIDE SEQUENCE [LARGE SCALE GENOMIC DNA]</scope>
    <source>
        <strain evidence="2">cv. TDa95/00328</strain>
    </source>
</reference>
<dbReference type="EMBL" id="CM037026">
    <property type="protein sequence ID" value="KAH7659914.1"/>
    <property type="molecule type" value="Genomic_DNA"/>
</dbReference>
<name>A0ACB7UHZ4_DIOAL</name>
<comment type="caution">
    <text evidence="1">The sequence shown here is derived from an EMBL/GenBank/DDBJ whole genome shotgun (WGS) entry which is preliminary data.</text>
</comment>
<protein>
    <submittedName>
        <fullName evidence="1">Uncharacterized protein</fullName>
    </submittedName>
</protein>
<sequence>MGDGMDVEIGSSGESMVEKEEEVMVEEVRGSSSVAHGDGWELLGLARHLASQGKPSLALQAVVLAIKSVGGEQAVMQMLGRARELYQNKLQSNAAADELASLFAECLIAEVHPGKSNPSPSNTVSPSTLLSNSAETSILGTSGRKQIMLDAFSDGSSFICLRCGGLVSNLRKDEHLTYWCG</sequence>
<accession>A0ACB7UHZ4</accession>
<dbReference type="Proteomes" id="UP000827976">
    <property type="component" value="Chromosome 16"/>
</dbReference>
<evidence type="ECO:0000313" key="2">
    <source>
        <dbReference type="Proteomes" id="UP000827976"/>
    </source>
</evidence>
<keyword evidence="2" id="KW-1185">Reference proteome</keyword>
<organism evidence="1 2">
    <name type="scientific">Dioscorea alata</name>
    <name type="common">Purple yam</name>
    <dbReference type="NCBI Taxonomy" id="55571"/>
    <lineage>
        <taxon>Eukaryota</taxon>
        <taxon>Viridiplantae</taxon>
        <taxon>Streptophyta</taxon>
        <taxon>Embryophyta</taxon>
        <taxon>Tracheophyta</taxon>
        <taxon>Spermatophyta</taxon>
        <taxon>Magnoliopsida</taxon>
        <taxon>Liliopsida</taxon>
        <taxon>Dioscoreales</taxon>
        <taxon>Dioscoreaceae</taxon>
        <taxon>Dioscorea</taxon>
    </lineage>
</organism>